<keyword evidence="3 6" id="KW-0812">Transmembrane</keyword>
<accession>A0A1X1CV04</accession>
<evidence type="ECO:0000256" key="6">
    <source>
        <dbReference type="SAM" id="Phobius"/>
    </source>
</evidence>
<dbReference type="PROSITE" id="PS50850">
    <property type="entry name" value="MFS"/>
    <property type="match status" value="1"/>
</dbReference>
<evidence type="ECO:0000256" key="1">
    <source>
        <dbReference type="ARBA" id="ARBA00004651"/>
    </source>
</evidence>
<dbReference type="Proteomes" id="UP000193558">
    <property type="component" value="Unassembled WGS sequence"/>
</dbReference>
<keyword evidence="4 6" id="KW-1133">Transmembrane helix</keyword>
<dbReference type="InterPro" id="IPR050189">
    <property type="entry name" value="MFS_Efflux_Transporters"/>
</dbReference>
<dbReference type="GO" id="GO:0005886">
    <property type="term" value="C:plasma membrane"/>
    <property type="evidence" value="ECO:0007669"/>
    <property type="project" value="UniProtKB-SubCell"/>
</dbReference>
<evidence type="ECO:0000256" key="4">
    <source>
        <dbReference type="ARBA" id="ARBA00022989"/>
    </source>
</evidence>
<dbReference type="PANTHER" id="PTHR43124:SF3">
    <property type="entry name" value="CHLORAMPHENICOL EFFLUX PUMP RV0191"/>
    <property type="match status" value="1"/>
</dbReference>
<protein>
    <recommendedName>
        <fullName evidence="7">Major facilitator superfamily (MFS) profile domain-containing protein</fullName>
    </recommendedName>
</protein>
<feature type="transmembrane region" description="Helical" evidence="6">
    <location>
        <begin position="107"/>
        <end position="129"/>
    </location>
</feature>
<evidence type="ECO:0000259" key="7">
    <source>
        <dbReference type="PROSITE" id="PS50850"/>
    </source>
</evidence>
<feature type="transmembrane region" description="Helical" evidence="6">
    <location>
        <begin position="225"/>
        <end position="245"/>
    </location>
</feature>
<evidence type="ECO:0000313" key="9">
    <source>
        <dbReference type="Proteomes" id="UP000193558"/>
    </source>
</evidence>
<comment type="caution">
    <text evidence="8">The sequence shown here is derived from an EMBL/GenBank/DDBJ whole genome shotgun (WGS) entry which is preliminary data.</text>
</comment>
<dbReference type="GO" id="GO:0022857">
    <property type="term" value="F:transmembrane transporter activity"/>
    <property type="evidence" value="ECO:0007669"/>
    <property type="project" value="InterPro"/>
</dbReference>
<evidence type="ECO:0000256" key="3">
    <source>
        <dbReference type="ARBA" id="ARBA00022692"/>
    </source>
</evidence>
<gene>
    <name evidence="8" type="ORF">HA51_15220</name>
</gene>
<sequence>MKKEENTQRASSYWKRLTALLCLGWVVIWIYRSMLTPIYPQVMQTLDLHSNQQIGIIASIYFFAYVLLQVPAGMISDKFDKRLILSFGFLVFAFATFLMSASQNLVVIYIASALAGLSGAFFYGAAFSLSGQDIPANKRNVATAIINSGSSVGMVIGLSGSSWLVLSQSVDWQLMLKGVALIMVLTFALYYLFIRRDNAASTQSAPQNNLTEGSSENSYFTVKKLAVYFVLFCSCYAYFLVVSWLPNFLQTERHFSGSSAGMVASLVGLASIPGALIFSMVADKYRHYKYRIMLLQLVLAAVMLLISAHAQDAFVIMLGLVGYGLLGKLALDPLLISTISDLSNKKKLATSLSIYNFFGMSASFIAPWLTGNIADRTGSTLDAFNLAGIILATGAVVLVVVFIFTSHKQNRSQYEYR</sequence>
<dbReference type="InterPro" id="IPR036259">
    <property type="entry name" value="MFS_trans_sf"/>
</dbReference>
<feature type="transmembrane region" description="Helical" evidence="6">
    <location>
        <begin position="257"/>
        <end position="278"/>
    </location>
</feature>
<evidence type="ECO:0000313" key="8">
    <source>
        <dbReference type="EMBL" id="ORM68252.1"/>
    </source>
</evidence>
<dbReference type="OrthoDB" id="4474610at2"/>
<evidence type="ECO:0000256" key="2">
    <source>
        <dbReference type="ARBA" id="ARBA00022475"/>
    </source>
</evidence>
<name>A0A1X1CV04_9GAMM</name>
<dbReference type="RefSeq" id="WP_158087373.1">
    <property type="nucleotide sequence ID" value="NZ_MLFR01000016.1"/>
</dbReference>
<organism evidence="8 9">
    <name type="scientific">Pantoea rwandensis</name>
    <dbReference type="NCBI Taxonomy" id="1076550"/>
    <lineage>
        <taxon>Bacteria</taxon>
        <taxon>Pseudomonadati</taxon>
        <taxon>Pseudomonadota</taxon>
        <taxon>Gammaproteobacteria</taxon>
        <taxon>Enterobacterales</taxon>
        <taxon>Erwiniaceae</taxon>
        <taxon>Pantoea</taxon>
    </lineage>
</organism>
<feature type="transmembrane region" description="Helical" evidence="6">
    <location>
        <begin position="352"/>
        <end position="371"/>
    </location>
</feature>
<dbReference type="Gene3D" id="1.20.1250.20">
    <property type="entry name" value="MFS general substrate transporter like domains"/>
    <property type="match status" value="2"/>
</dbReference>
<dbReference type="InterPro" id="IPR020846">
    <property type="entry name" value="MFS_dom"/>
</dbReference>
<feature type="transmembrane region" description="Helical" evidence="6">
    <location>
        <begin position="83"/>
        <end position="101"/>
    </location>
</feature>
<feature type="domain" description="Major facilitator superfamily (MFS) profile" evidence="7">
    <location>
        <begin position="17"/>
        <end position="411"/>
    </location>
</feature>
<feature type="transmembrane region" description="Helical" evidence="6">
    <location>
        <begin position="290"/>
        <end position="308"/>
    </location>
</feature>
<feature type="transmembrane region" description="Helical" evidence="6">
    <location>
        <begin position="383"/>
        <end position="404"/>
    </location>
</feature>
<feature type="transmembrane region" description="Helical" evidence="6">
    <location>
        <begin position="314"/>
        <end position="331"/>
    </location>
</feature>
<dbReference type="PANTHER" id="PTHR43124">
    <property type="entry name" value="PURINE EFFLUX PUMP PBUE"/>
    <property type="match status" value="1"/>
</dbReference>
<comment type="subcellular location">
    <subcellularLocation>
        <location evidence="1">Cell membrane</location>
        <topology evidence="1">Multi-pass membrane protein</topology>
    </subcellularLocation>
</comment>
<dbReference type="Pfam" id="PF07690">
    <property type="entry name" value="MFS_1"/>
    <property type="match status" value="1"/>
</dbReference>
<feature type="transmembrane region" description="Helical" evidence="6">
    <location>
        <begin position="52"/>
        <end position="71"/>
    </location>
</feature>
<feature type="transmembrane region" description="Helical" evidence="6">
    <location>
        <begin position="141"/>
        <end position="166"/>
    </location>
</feature>
<dbReference type="InterPro" id="IPR011701">
    <property type="entry name" value="MFS"/>
</dbReference>
<feature type="transmembrane region" description="Helical" evidence="6">
    <location>
        <begin position="12"/>
        <end position="32"/>
    </location>
</feature>
<evidence type="ECO:0000256" key="5">
    <source>
        <dbReference type="ARBA" id="ARBA00023136"/>
    </source>
</evidence>
<dbReference type="AlphaFoldDB" id="A0A1X1CV04"/>
<dbReference type="SUPFAM" id="SSF103473">
    <property type="entry name" value="MFS general substrate transporter"/>
    <property type="match status" value="1"/>
</dbReference>
<keyword evidence="2" id="KW-1003">Cell membrane</keyword>
<proteinExistence type="predicted"/>
<keyword evidence="5 6" id="KW-0472">Membrane</keyword>
<feature type="transmembrane region" description="Helical" evidence="6">
    <location>
        <begin position="172"/>
        <end position="193"/>
    </location>
</feature>
<dbReference type="EMBL" id="MLFR01000016">
    <property type="protein sequence ID" value="ORM68252.1"/>
    <property type="molecule type" value="Genomic_DNA"/>
</dbReference>
<reference evidence="8 9" key="1">
    <citation type="journal article" date="2017" name="Antonie Van Leeuwenhoek">
        <title>Phylogenomic resolution of the bacterial genus Pantoea and its relationship with Erwinia and Tatumella.</title>
        <authorList>
            <person name="Palmer M."/>
            <person name="Steenkamp E.T."/>
            <person name="Coetzee M.P."/>
            <person name="Chan W.Y."/>
            <person name="van Zyl E."/>
            <person name="De Maayer P."/>
            <person name="Coutinho T.A."/>
            <person name="Blom J."/>
            <person name="Smits T.H."/>
            <person name="Duffy B."/>
            <person name="Venter S.N."/>
        </authorList>
    </citation>
    <scope>NUCLEOTIDE SEQUENCE [LARGE SCALE GENOMIC DNA]</scope>
    <source>
        <strain evidence="8 9">LMG 26275</strain>
    </source>
</reference>